<dbReference type="SUPFAM" id="SSF49854">
    <property type="entry name" value="Spermadhesin, CUB domain"/>
    <property type="match status" value="1"/>
</dbReference>
<dbReference type="InterPro" id="IPR036055">
    <property type="entry name" value="LDL_receptor-like_sf"/>
</dbReference>
<protein>
    <submittedName>
        <fullName evidence="8">Uncharacterized protein</fullName>
    </submittedName>
</protein>
<dbReference type="InterPro" id="IPR051588">
    <property type="entry name" value="Cobalamin_Transport"/>
</dbReference>
<dbReference type="InterPro" id="IPR035914">
    <property type="entry name" value="Sperma_CUB_dom_sf"/>
</dbReference>
<dbReference type="InterPro" id="IPR008930">
    <property type="entry name" value="Terpenoid_cyclase/PrenylTrfase"/>
</dbReference>
<evidence type="ECO:0000256" key="7">
    <source>
        <dbReference type="PROSITE-ProRule" id="PRU00124"/>
    </source>
</evidence>
<evidence type="ECO:0000313" key="9">
    <source>
        <dbReference type="Proteomes" id="UP000827092"/>
    </source>
</evidence>
<feature type="binding site" evidence="5">
    <location>
        <begin position="501"/>
        <end position="502"/>
    </location>
    <ligand>
        <name>cyanocob(III)alamin</name>
        <dbReference type="ChEBI" id="CHEBI:17439"/>
    </ligand>
</feature>
<dbReference type="PROSITE" id="PS50068">
    <property type="entry name" value="LDLRA_2"/>
    <property type="match status" value="1"/>
</dbReference>
<dbReference type="Gene3D" id="1.50.10.20">
    <property type="match status" value="1"/>
</dbReference>
<evidence type="ECO:0000256" key="5">
    <source>
        <dbReference type="PIRSR" id="PIRSR602157-1"/>
    </source>
</evidence>
<dbReference type="GO" id="GO:0005615">
    <property type="term" value="C:extracellular space"/>
    <property type="evidence" value="ECO:0007669"/>
    <property type="project" value="TreeGrafter"/>
</dbReference>
<dbReference type="Proteomes" id="UP000827092">
    <property type="component" value="Unassembled WGS sequence"/>
</dbReference>
<accession>A0AAV6V5W7</accession>
<dbReference type="Pfam" id="PF01122">
    <property type="entry name" value="Cobalamin_bind"/>
    <property type="match status" value="1"/>
</dbReference>
<feature type="disulfide bond" evidence="6">
    <location>
        <begin position="285"/>
        <end position="325"/>
    </location>
</feature>
<dbReference type="PROSITE" id="PS01209">
    <property type="entry name" value="LDLRA_1"/>
    <property type="match status" value="1"/>
</dbReference>
<keyword evidence="5" id="KW-0170">Cobalt</keyword>
<keyword evidence="4 6" id="KW-1015">Disulfide bond</keyword>
<reference evidence="8 9" key="1">
    <citation type="journal article" date="2022" name="Nat. Ecol. Evol.">
        <title>A masculinizing supergene underlies an exaggerated male reproductive morph in a spider.</title>
        <authorList>
            <person name="Hendrickx F."/>
            <person name="De Corte Z."/>
            <person name="Sonet G."/>
            <person name="Van Belleghem S.M."/>
            <person name="Kostlbacher S."/>
            <person name="Vangestel C."/>
        </authorList>
    </citation>
    <scope>NUCLEOTIDE SEQUENCE [LARGE SCALE GENOMIC DNA]</scope>
    <source>
        <strain evidence="8">W744_W776</strain>
    </source>
</reference>
<dbReference type="Pfam" id="PF00057">
    <property type="entry name" value="Ldl_recept_a"/>
    <property type="match status" value="1"/>
</dbReference>
<evidence type="ECO:0000256" key="3">
    <source>
        <dbReference type="ARBA" id="ARBA00022729"/>
    </source>
</evidence>
<proteinExistence type="predicted"/>
<name>A0AAV6V5W7_9ARAC</name>
<dbReference type="SUPFAM" id="SSF48239">
    <property type="entry name" value="Terpenoid cyclases/Protein prenyltransferases"/>
    <property type="match status" value="1"/>
</dbReference>
<keyword evidence="2" id="KW-0964">Secreted</keyword>
<dbReference type="InterPro" id="IPR023415">
    <property type="entry name" value="LDLR_class-A_CS"/>
</dbReference>
<keyword evidence="9" id="KW-1185">Reference proteome</keyword>
<sequence>MFIICITKAEASSCESRFGPKGKVSENTKGYSIIKCWKIFVPSDSFIRVNVTKMTIEYKQCSHNFLKISVDDRNEEYKYCDSITSRTTIMSMNSVTVTFSYTNNVGYRSNLELEYEIQDIECLLKNSFRCTNYSCIPENQVCDGIKQCQNGADEVGCETGVRAIRGVSEARDHAVSWMLGQRTPSWGWGENTHRAVTALFLASAVNFNGTDKEEELMAKQSELRTAVALYRSSLTNNELSMFVNALLVTCHNPRHFFGKNLVEKLKDQVESTTNFTHPVAYLALCNANETWPRKAYNDLNRVLESNSNYPFVTDIQAMAVLALSCNANYTINPSSTSSLYKAAIRRFKKQQLQDGSFGNLHTTALITQALIASGQEQSKEWKLNKTIEYIVKELNSTSVDFLSMYLTLPILNGKTLVNISTIDCSANPRKNGDDIISEINDYLGSKIRVKYYMYIGDKKDVIHSISLRVPENFTAFDILQLAEAEDPKYKFEQKRISGKIYIYNLANISNDPESGKFWLQYSYLVNNGTRELTHFTESLDNITMKDGQDLIMWYKTAHI</sequence>
<dbReference type="InterPro" id="IPR002157">
    <property type="entry name" value="Cbl-bd_prot"/>
</dbReference>
<evidence type="ECO:0000313" key="8">
    <source>
        <dbReference type="EMBL" id="KAG8192105.1"/>
    </source>
</evidence>
<feature type="disulfide bond" evidence="7">
    <location>
        <begin position="142"/>
        <end position="157"/>
    </location>
</feature>
<evidence type="ECO:0000256" key="6">
    <source>
        <dbReference type="PIRSR" id="PIRSR602157-2"/>
    </source>
</evidence>
<organism evidence="8 9">
    <name type="scientific">Oedothorax gibbosus</name>
    <dbReference type="NCBI Taxonomy" id="931172"/>
    <lineage>
        <taxon>Eukaryota</taxon>
        <taxon>Metazoa</taxon>
        <taxon>Ecdysozoa</taxon>
        <taxon>Arthropoda</taxon>
        <taxon>Chelicerata</taxon>
        <taxon>Arachnida</taxon>
        <taxon>Araneae</taxon>
        <taxon>Araneomorphae</taxon>
        <taxon>Entelegynae</taxon>
        <taxon>Araneoidea</taxon>
        <taxon>Linyphiidae</taxon>
        <taxon>Erigoninae</taxon>
        <taxon>Oedothorax</taxon>
    </lineage>
</organism>
<dbReference type="Gene3D" id="2.170.130.30">
    <property type="match status" value="1"/>
</dbReference>
<dbReference type="GO" id="GO:0015889">
    <property type="term" value="P:cobalamin transport"/>
    <property type="evidence" value="ECO:0007669"/>
    <property type="project" value="InterPro"/>
</dbReference>
<gene>
    <name evidence="8" type="ORF">JTE90_027752</name>
</gene>
<dbReference type="SMART" id="SM00192">
    <property type="entry name" value="LDLa"/>
    <property type="match status" value="1"/>
</dbReference>
<feature type="disulfide bond" evidence="7">
    <location>
        <begin position="130"/>
        <end position="148"/>
    </location>
</feature>
<feature type="binding site" evidence="5">
    <location>
        <position position="359"/>
    </location>
    <ligand>
        <name>cyanocob(III)alamin</name>
        <dbReference type="ChEBI" id="CHEBI:17439"/>
    </ligand>
</feature>
<dbReference type="SUPFAM" id="SSF57424">
    <property type="entry name" value="LDL receptor-like module"/>
    <property type="match status" value="1"/>
</dbReference>
<dbReference type="Gene3D" id="4.10.400.10">
    <property type="entry name" value="Low-density Lipoprotein Receptor"/>
    <property type="match status" value="1"/>
</dbReference>
<dbReference type="Gene3D" id="2.60.120.290">
    <property type="entry name" value="Spermadhesin, CUB domain"/>
    <property type="match status" value="1"/>
</dbReference>
<evidence type="ECO:0000256" key="4">
    <source>
        <dbReference type="ARBA" id="ARBA00023157"/>
    </source>
</evidence>
<dbReference type="CDD" id="cd00112">
    <property type="entry name" value="LDLa"/>
    <property type="match status" value="1"/>
</dbReference>
<comment type="caution">
    <text evidence="7">Lacks conserved residue(s) required for the propagation of feature annotation.</text>
</comment>
<dbReference type="PANTHER" id="PTHR10559">
    <property type="entry name" value="TRANSCOBALAMIN-1/GASTRIC INTRINSIC FACTOR"/>
    <property type="match status" value="1"/>
</dbReference>
<evidence type="ECO:0000256" key="1">
    <source>
        <dbReference type="ARBA" id="ARBA00004613"/>
    </source>
</evidence>
<dbReference type="PANTHER" id="PTHR10559:SF18">
    <property type="entry name" value="TRANSCOBALAMIN II"/>
    <property type="match status" value="1"/>
</dbReference>
<evidence type="ECO:0000256" key="2">
    <source>
        <dbReference type="ARBA" id="ARBA00022525"/>
    </source>
</evidence>
<dbReference type="EMBL" id="JAFNEN010000144">
    <property type="protein sequence ID" value="KAG8192105.1"/>
    <property type="molecule type" value="Genomic_DNA"/>
</dbReference>
<dbReference type="GO" id="GO:0031419">
    <property type="term" value="F:cobalamin binding"/>
    <property type="evidence" value="ECO:0007669"/>
    <property type="project" value="InterPro"/>
</dbReference>
<feature type="binding site" evidence="5">
    <location>
        <position position="314"/>
    </location>
    <ligand>
        <name>cyanocob(III)alamin</name>
        <dbReference type="ChEBI" id="CHEBI:17439"/>
    </ligand>
</feature>
<dbReference type="AlphaFoldDB" id="A0AAV6V5W7"/>
<keyword evidence="3" id="KW-0732">Signal</keyword>
<comment type="caution">
    <text evidence="8">The sequence shown here is derived from an EMBL/GenBank/DDBJ whole genome shotgun (WGS) entry which is preliminary data.</text>
</comment>
<dbReference type="InterPro" id="IPR002172">
    <property type="entry name" value="LDrepeatLR_classA_rpt"/>
</dbReference>
<comment type="subcellular location">
    <subcellularLocation>
        <location evidence="1">Secreted</location>
    </subcellularLocation>
</comment>